<dbReference type="AlphaFoldDB" id="A0A2S8ADW7"/>
<sequence length="316" mass="37028">MKNALVLILIIYAFIACKKSPEKIISGSEKSDTIFLMDKEILFISPSDKNIENLKKKYGDDFYTIADDAHTYFSDASTYLDSLKVSYKNYNDDRIIGFKINNKFIEIPKYKNPWYLIFFQNDKYKMLDLVNIREEYVKFFNNGNLAKSTNLDSKKIIDSIAGNQYFRVEEKDCDLNNDSFQDKIIILGNNHDINPQDPSTKIAPIIILLNEKNEKYKVLINNRIYPNDFGDAFSRLVIKNEYFTIELKNTIPDNYDSEKYITFKYDAVTKKINLYKYSEDINWHDGSKSSIRCSKERLGSIYFDQFNSNSINEKCK</sequence>
<protein>
    <recommendedName>
        <fullName evidence="3">Lipoprotein</fullName>
    </recommendedName>
</protein>
<dbReference type="Proteomes" id="UP000238042">
    <property type="component" value="Unassembled WGS sequence"/>
</dbReference>
<proteinExistence type="predicted"/>
<dbReference type="OrthoDB" id="1258615at2"/>
<evidence type="ECO:0000313" key="2">
    <source>
        <dbReference type="Proteomes" id="UP000238042"/>
    </source>
</evidence>
<organism evidence="1 2">
    <name type="scientific">Apibacter adventoris</name>
    <dbReference type="NCBI Taxonomy" id="1679466"/>
    <lineage>
        <taxon>Bacteria</taxon>
        <taxon>Pseudomonadati</taxon>
        <taxon>Bacteroidota</taxon>
        <taxon>Flavobacteriia</taxon>
        <taxon>Flavobacteriales</taxon>
        <taxon>Weeksellaceae</taxon>
        <taxon>Apibacter</taxon>
    </lineage>
</organism>
<dbReference type="EMBL" id="PSZM01000036">
    <property type="protein sequence ID" value="PQL93152.1"/>
    <property type="molecule type" value="Genomic_DNA"/>
</dbReference>
<dbReference type="RefSeq" id="WP_105246716.1">
    <property type="nucleotide sequence ID" value="NZ_PSZM01000036.1"/>
</dbReference>
<evidence type="ECO:0008006" key="3">
    <source>
        <dbReference type="Google" id="ProtNLM"/>
    </source>
</evidence>
<comment type="caution">
    <text evidence="1">The sequence shown here is derived from an EMBL/GenBank/DDBJ whole genome shotgun (WGS) entry which is preliminary data.</text>
</comment>
<gene>
    <name evidence="1" type="ORF">C4S77_05700</name>
</gene>
<evidence type="ECO:0000313" key="1">
    <source>
        <dbReference type="EMBL" id="PQL93152.1"/>
    </source>
</evidence>
<accession>A0A2S8ADW7</accession>
<dbReference type="PROSITE" id="PS51257">
    <property type="entry name" value="PROKAR_LIPOPROTEIN"/>
    <property type="match status" value="1"/>
</dbReference>
<reference evidence="1 2" key="1">
    <citation type="submission" date="2018-02" db="EMBL/GenBank/DDBJ databases">
        <title>Genome sequences of Apibacter spp., gut symbionts of Asian honey bees.</title>
        <authorList>
            <person name="Kwong W.K."/>
            <person name="Steele M.I."/>
            <person name="Moran N.A."/>
        </authorList>
    </citation>
    <scope>NUCLEOTIDE SEQUENCE [LARGE SCALE GENOMIC DNA]</scope>
    <source>
        <strain evidence="2">wkB301</strain>
    </source>
</reference>
<name>A0A2S8ADW7_9FLAO</name>
<keyword evidence="2" id="KW-1185">Reference proteome</keyword>